<reference evidence="2" key="2">
    <citation type="submission" date="2011-02" db="EMBL/GenBank/DDBJ databases">
        <authorList>
            <person name="MacLean D."/>
        </authorList>
    </citation>
    <scope>NUCLEOTIDE SEQUENCE</scope>
</reference>
<evidence type="ECO:0000256" key="1">
    <source>
        <dbReference type="SAM" id="Phobius"/>
    </source>
</evidence>
<sequence>MPQDPNTYSLQHLLEYIPIFLAMLFLLYYAHTFHRPSAHLSYRMAQTSWYHETILLINMLSLLRSAVQLGFVLCCVSPHLCVADGGRHQPSKLFECPAKLKAEELLRYEAFQFMSSVLVVSAMLSLKFGHILQDLETRVHHATLTPFDPVTRLRYSY</sequence>
<accession>F0WZQ5</accession>
<keyword evidence="1" id="KW-1133">Transmembrane helix</keyword>
<reference evidence="2" key="1">
    <citation type="journal article" date="2011" name="PLoS Biol.">
        <title>Gene gain and loss during evolution of obligate parasitism in the white rust pathogen of Arabidopsis thaliana.</title>
        <authorList>
            <person name="Kemen E."/>
            <person name="Gardiner A."/>
            <person name="Schultz-Larsen T."/>
            <person name="Kemen A.C."/>
            <person name="Balmuth A.L."/>
            <person name="Robert-Seilaniantz A."/>
            <person name="Bailey K."/>
            <person name="Holub E."/>
            <person name="Studholme D.J."/>
            <person name="Maclean D."/>
            <person name="Jones J.D."/>
        </authorList>
    </citation>
    <scope>NUCLEOTIDE SEQUENCE</scope>
</reference>
<dbReference type="EMBL" id="FR824482">
    <property type="protein sequence ID" value="CCA26982.1"/>
    <property type="molecule type" value="Genomic_DNA"/>
</dbReference>
<protein>
    <submittedName>
        <fullName evidence="2">AlNc14C439G11646 protein</fullName>
    </submittedName>
</protein>
<dbReference type="HOGENOM" id="CLU_109593_0_0_1"/>
<keyword evidence="1" id="KW-0472">Membrane</keyword>
<gene>
    <name evidence="2" type="primary">AlNc14C439G11646</name>
    <name evidence="2" type="ORF">ALNC14_131260</name>
</gene>
<evidence type="ECO:0000313" key="2">
    <source>
        <dbReference type="EMBL" id="CCA26982.1"/>
    </source>
</evidence>
<feature type="transmembrane region" description="Helical" evidence="1">
    <location>
        <begin position="16"/>
        <end position="33"/>
    </location>
</feature>
<organism evidence="2">
    <name type="scientific">Albugo laibachii Nc14</name>
    <dbReference type="NCBI Taxonomy" id="890382"/>
    <lineage>
        <taxon>Eukaryota</taxon>
        <taxon>Sar</taxon>
        <taxon>Stramenopiles</taxon>
        <taxon>Oomycota</taxon>
        <taxon>Peronosporomycetes</taxon>
        <taxon>Albuginales</taxon>
        <taxon>Albuginaceae</taxon>
        <taxon>Albugo</taxon>
    </lineage>
</organism>
<dbReference type="AlphaFoldDB" id="F0WZQ5"/>
<name>F0WZQ5_9STRA</name>
<proteinExistence type="predicted"/>
<keyword evidence="1" id="KW-0812">Transmembrane</keyword>